<sequence length="241" mass="25188">MFLRPAGQALPSPARGYLGNPRFVPFLSITAFGASILFKGLVAVLCWFLVLQGGGFYYKDLLGKLVELISSLSLPAFALPFAPALRKALGIIWASSCRLSGSAASCSAHPSSKSNRIQRTWVPFLGSLGLSAFLIALFGVHHPSSLGIQLPSYQPEAGSQQGIHILDSLLGQASGFSCPVGSCWGAVFQMGGPHPSLHVPTPVPNPLSGALGAPSPKATSQVVPRCSQIPPSIPFGRSWAS</sequence>
<evidence type="ECO:0000313" key="2">
    <source>
        <dbReference type="Proteomes" id="UP001165960"/>
    </source>
</evidence>
<proteinExistence type="predicted"/>
<dbReference type="EMBL" id="QTSX02001550">
    <property type="protein sequence ID" value="KAJ9080506.1"/>
    <property type="molecule type" value="Genomic_DNA"/>
</dbReference>
<organism evidence="1 2">
    <name type="scientific">Entomophthora muscae</name>
    <dbReference type="NCBI Taxonomy" id="34485"/>
    <lineage>
        <taxon>Eukaryota</taxon>
        <taxon>Fungi</taxon>
        <taxon>Fungi incertae sedis</taxon>
        <taxon>Zoopagomycota</taxon>
        <taxon>Entomophthoromycotina</taxon>
        <taxon>Entomophthoromycetes</taxon>
        <taxon>Entomophthorales</taxon>
        <taxon>Entomophthoraceae</taxon>
        <taxon>Entomophthora</taxon>
    </lineage>
</organism>
<reference evidence="1" key="1">
    <citation type="submission" date="2022-04" db="EMBL/GenBank/DDBJ databases">
        <title>Genome of the entomopathogenic fungus Entomophthora muscae.</title>
        <authorList>
            <person name="Elya C."/>
            <person name="Lovett B.R."/>
            <person name="Lee E."/>
            <person name="Macias A.M."/>
            <person name="Hajek A.E."/>
            <person name="De Bivort B.L."/>
            <person name="Kasson M.T."/>
            <person name="De Fine Licht H.H."/>
            <person name="Stajich J.E."/>
        </authorList>
    </citation>
    <scope>NUCLEOTIDE SEQUENCE</scope>
    <source>
        <strain evidence="1">Berkeley</strain>
    </source>
</reference>
<protein>
    <submittedName>
        <fullName evidence="1">Uncharacterized protein</fullName>
    </submittedName>
</protein>
<comment type="caution">
    <text evidence="1">The sequence shown here is derived from an EMBL/GenBank/DDBJ whole genome shotgun (WGS) entry which is preliminary data.</text>
</comment>
<dbReference type="Proteomes" id="UP001165960">
    <property type="component" value="Unassembled WGS sequence"/>
</dbReference>
<gene>
    <name evidence="1" type="ORF">DSO57_1024212</name>
</gene>
<keyword evidence="2" id="KW-1185">Reference proteome</keyword>
<evidence type="ECO:0000313" key="1">
    <source>
        <dbReference type="EMBL" id="KAJ9080506.1"/>
    </source>
</evidence>
<name>A0ACC2U1C5_9FUNG</name>
<accession>A0ACC2U1C5</accession>